<dbReference type="AlphaFoldDB" id="A0A2H3C0Q9"/>
<organism evidence="2 3">
    <name type="scientific">Armillaria solidipes</name>
    <dbReference type="NCBI Taxonomy" id="1076256"/>
    <lineage>
        <taxon>Eukaryota</taxon>
        <taxon>Fungi</taxon>
        <taxon>Dikarya</taxon>
        <taxon>Basidiomycota</taxon>
        <taxon>Agaricomycotina</taxon>
        <taxon>Agaricomycetes</taxon>
        <taxon>Agaricomycetidae</taxon>
        <taxon>Agaricales</taxon>
        <taxon>Marasmiineae</taxon>
        <taxon>Physalacriaceae</taxon>
        <taxon>Armillaria</taxon>
    </lineage>
</organism>
<feature type="compositionally biased region" description="Polar residues" evidence="1">
    <location>
        <begin position="22"/>
        <end position="31"/>
    </location>
</feature>
<gene>
    <name evidence="2" type="ORF">ARMSODRAFT_950908</name>
</gene>
<dbReference type="EMBL" id="KZ293418">
    <property type="protein sequence ID" value="PBK74854.1"/>
    <property type="molecule type" value="Genomic_DNA"/>
</dbReference>
<protein>
    <submittedName>
        <fullName evidence="2">Uncharacterized protein</fullName>
    </submittedName>
</protein>
<reference evidence="3" key="1">
    <citation type="journal article" date="2017" name="Nat. Ecol. Evol.">
        <title>Genome expansion and lineage-specific genetic innovations in the forest pathogenic fungi Armillaria.</title>
        <authorList>
            <person name="Sipos G."/>
            <person name="Prasanna A.N."/>
            <person name="Walter M.C."/>
            <person name="O'Connor E."/>
            <person name="Balint B."/>
            <person name="Krizsan K."/>
            <person name="Kiss B."/>
            <person name="Hess J."/>
            <person name="Varga T."/>
            <person name="Slot J."/>
            <person name="Riley R."/>
            <person name="Boka B."/>
            <person name="Rigling D."/>
            <person name="Barry K."/>
            <person name="Lee J."/>
            <person name="Mihaltcheva S."/>
            <person name="LaButti K."/>
            <person name="Lipzen A."/>
            <person name="Waldron R."/>
            <person name="Moloney N.M."/>
            <person name="Sperisen C."/>
            <person name="Kredics L."/>
            <person name="Vagvoelgyi C."/>
            <person name="Patrignani A."/>
            <person name="Fitzpatrick D."/>
            <person name="Nagy I."/>
            <person name="Doyle S."/>
            <person name="Anderson J.B."/>
            <person name="Grigoriev I.V."/>
            <person name="Gueldener U."/>
            <person name="Muensterkoetter M."/>
            <person name="Nagy L.G."/>
        </authorList>
    </citation>
    <scope>NUCLEOTIDE SEQUENCE [LARGE SCALE GENOMIC DNA]</scope>
    <source>
        <strain evidence="3">28-4</strain>
    </source>
</reference>
<evidence type="ECO:0000256" key="1">
    <source>
        <dbReference type="SAM" id="MobiDB-lite"/>
    </source>
</evidence>
<name>A0A2H3C0Q9_9AGAR</name>
<evidence type="ECO:0000313" key="2">
    <source>
        <dbReference type="EMBL" id="PBK74854.1"/>
    </source>
</evidence>
<accession>A0A2H3C0Q9</accession>
<sequence>MGGTKADALPESSDTLALYAPDNSSVHPISDSQDDTEVDADVCGAVMMISGVVNLRGLVE</sequence>
<evidence type="ECO:0000313" key="3">
    <source>
        <dbReference type="Proteomes" id="UP000218334"/>
    </source>
</evidence>
<keyword evidence="3" id="KW-1185">Reference proteome</keyword>
<feature type="region of interest" description="Disordered" evidence="1">
    <location>
        <begin position="1"/>
        <end position="35"/>
    </location>
</feature>
<dbReference type="STRING" id="1076256.A0A2H3C0Q9"/>
<proteinExistence type="predicted"/>
<dbReference type="Proteomes" id="UP000218334">
    <property type="component" value="Unassembled WGS sequence"/>
</dbReference>